<evidence type="ECO:0000259" key="11">
    <source>
        <dbReference type="Pfam" id="PF00593"/>
    </source>
</evidence>
<reference evidence="13 14" key="1">
    <citation type="submission" date="2020-08" db="EMBL/GenBank/DDBJ databases">
        <title>Sphingobacterium sp. DN00404 isolated from aquaculture water.</title>
        <authorList>
            <person name="Zhang M."/>
        </authorList>
    </citation>
    <scope>NUCLEOTIDE SEQUENCE [LARGE SCALE GENOMIC DNA]</scope>
    <source>
        <strain evidence="13 14">KCTC 42746</strain>
    </source>
</reference>
<name>A0ABR7XS78_9SPHI</name>
<evidence type="ECO:0000256" key="2">
    <source>
        <dbReference type="ARBA" id="ARBA00022448"/>
    </source>
</evidence>
<evidence type="ECO:0000256" key="10">
    <source>
        <dbReference type="SAM" id="SignalP"/>
    </source>
</evidence>
<evidence type="ECO:0000313" key="14">
    <source>
        <dbReference type="Proteomes" id="UP000651112"/>
    </source>
</evidence>
<dbReference type="Pfam" id="PF00593">
    <property type="entry name" value="TonB_dep_Rec_b-barrel"/>
    <property type="match status" value="1"/>
</dbReference>
<keyword evidence="3 8" id="KW-1134">Transmembrane beta strand</keyword>
<evidence type="ECO:0000259" key="12">
    <source>
        <dbReference type="Pfam" id="PF07715"/>
    </source>
</evidence>
<keyword evidence="5 9" id="KW-0798">TonB box</keyword>
<keyword evidence="10" id="KW-0732">Signal</keyword>
<dbReference type="InterPro" id="IPR036942">
    <property type="entry name" value="Beta-barrel_TonB_sf"/>
</dbReference>
<sequence length="1153" mass="127790">MRLKLTLLLLTFFSVQLSANVYGQRVTLSERRATLGSVIKKIEQQTGLKFFYNKRDVVVESVNINVQNESLQHTLELLFKNQPYGYEIQDKVIVLNKKEIPSIVNRPSNAHNIDQNHNIQDPSFIQQVITGIVRDQAGNILVGASVVQKDGNIGTVTDAKGAFSITVPGGTDLHISYTGFISQTVRTANLNYIEVTLMEDVQNMEEVTVVGYGTVNKKDLTGAVTGIKSEDIMQSRPVSLVNAMQGRMAGVQISSQSGELGANSRISIRGATSVYGSSQPLYVIDGIQMDVNANEIASAKMGNGSQLDPLASINPADIESIEVLKDASATAIYGSRGANGVILVTTRSGRAGRSRINYDGNVNLGVVSKRIDVLGASDFIDYRKIIDPNSPLFYSDSNRDGAYNELDSPLDPYALPSHDWQDEMLRTAISHNHNLSLDGGNEKTQYSGSVGYTKYQGIIINNNYQRVTSRLKLDHQSTERLKVGTNFNTSFSKFNGASQSGGEGGTFNGVVQSLVTSRPVEVFVPSWDNTGVYVSPISMLEDAIKSTSIIRANMNAYADYKIMEGLTFNTSVGGILSSSKGDEFYGKNTEWGAGNNGRAIVSESRAYNIANTNQLTYKKDFGWSKLDAIAVFESNHYNYESFGVDNGNYLDENNGPYNISKGSVLNSLYSFRDVNNRVSYLSRINYDLYGRYLFTVSLRADGSDKFGKANRYGYFPSAAAAWRLSEEKFLQNVDFLSDLKLRLSYGRTGNERIPSHQYMANMENTYYNGTLGLSPSTMANPDLKWEATDQYNAGLDLGIFNNRIQLTMDAYRKITNDMLMPAPVPSQSGFSSQWKNMGRIDNEGIEIQLSTVNIRNSNFEWSTNFNISTNRNTVRDLGGVDFIPVNIGGGWITNVGRVMIGHPIGTAYGYVFDGVYQLDEFTWQNNSDPSIPFDDRSFTLKDGVVSVQGTNVKPGSFKFKNLNGSADNIVDEEDQTIISRSNPKFFGGINNTFRYKGIELSIFLNGSYGNQIFNESRFRLEGGTPLAWLNLSQDFWNNRWTPENPTNEYGTFSLDTKNTTSMKTSSYYVEDASFLRLKTLSLGYTVPNDLLKRAGMGNVSNLKLYATADNLYTWTSYTGFDPEIDSNNALLPGFDRISYPRTRSIIFGINLTF</sequence>
<feature type="domain" description="TonB-dependent receptor-like beta-barrel" evidence="11">
    <location>
        <begin position="551"/>
        <end position="914"/>
    </location>
</feature>
<dbReference type="InterPro" id="IPR012910">
    <property type="entry name" value="Plug_dom"/>
</dbReference>
<keyword evidence="14" id="KW-1185">Reference proteome</keyword>
<dbReference type="Proteomes" id="UP000651112">
    <property type="component" value="Unassembled WGS sequence"/>
</dbReference>
<dbReference type="NCBIfam" id="TIGR04056">
    <property type="entry name" value="OMP_RagA_SusC"/>
    <property type="match status" value="1"/>
</dbReference>
<comment type="similarity">
    <text evidence="8 9">Belongs to the TonB-dependent receptor family.</text>
</comment>
<dbReference type="SUPFAM" id="SSF49464">
    <property type="entry name" value="Carboxypeptidase regulatory domain-like"/>
    <property type="match status" value="1"/>
</dbReference>
<keyword evidence="7 8" id="KW-0998">Cell outer membrane</keyword>
<evidence type="ECO:0000256" key="8">
    <source>
        <dbReference type="PROSITE-ProRule" id="PRU01360"/>
    </source>
</evidence>
<dbReference type="EMBL" id="JACNYL010000002">
    <property type="protein sequence ID" value="MBD1422038.1"/>
    <property type="molecule type" value="Genomic_DNA"/>
</dbReference>
<comment type="caution">
    <text evidence="13">The sequence shown here is derived from an EMBL/GenBank/DDBJ whole genome shotgun (WGS) entry which is preliminary data.</text>
</comment>
<feature type="domain" description="TonB-dependent receptor plug" evidence="12">
    <location>
        <begin position="217"/>
        <end position="341"/>
    </location>
</feature>
<evidence type="ECO:0000256" key="9">
    <source>
        <dbReference type="RuleBase" id="RU003357"/>
    </source>
</evidence>
<dbReference type="InterPro" id="IPR008969">
    <property type="entry name" value="CarboxyPept-like_regulatory"/>
</dbReference>
<keyword evidence="6 8" id="KW-0472">Membrane</keyword>
<keyword evidence="13" id="KW-0675">Receptor</keyword>
<feature type="chain" id="PRO_5045243086" evidence="10">
    <location>
        <begin position="20"/>
        <end position="1153"/>
    </location>
</feature>
<dbReference type="Gene3D" id="2.60.40.1120">
    <property type="entry name" value="Carboxypeptidase-like, regulatory domain"/>
    <property type="match status" value="1"/>
</dbReference>
<dbReference type="InterPro" id="IPR023997">
    <property type="entry name" value="TonB-dep_OMP_SusC/RagA_CS"/>
</dbReference>
<dbReference type="Pfam" id="PF13715">
    <property type="entry name" value="CarbopepD_reg_2"/>
    <property type="match status" value="1"/>
</dbReference>
<dbReference type="Gene3D" id="2.170.130.10">
    <property type="entry name" value="TonB-dependent receptor, plug domain"/>
    <property type="match status" value="1"/>
</dbReference>
<protein>
    <submittedName>
        <fullName evidence="13">TonB-dependent receptor</fullName>
    </submittedName>
</protein>
<keyword evidence="4 8" id="KW-0812">Transmembrane</keyword>
<dbReference type="InterPro" id="IPR037066">
    <property type="entry name" value="Plug_dom_sf"/>
</dbReference>
<accession>A0ABR7XS78</accession>
<evidence type="ECO:0000256" key="5">
    <source>
        <dbReference type="ARBA" id="ARBA00023077"/>
    </source>
</evidence>
<dbReference type="InterPro" id="IPR039426">
    <property type="entry name" value="TonB-dep_rcpt-like"/>
</dbReference>
<dbReference type="RefSeq" id="WP_190313735.1">
    <property type="nucleotide sequence ID" value="NZ_JACNYL010000002.1"/>
</dbReference>
<proteinExistence type="inferred from homology"/>
<dbReference type="PROSITE" id="PS52016">
    <property type="entry name" value="TONB_DEPENDENT_REC_3"/>
    <property type="match status" value="1"/>
</dbReference>
<organism evidence="13 14">
    <name type="scientific">Sphingobacterium chuzhouense</name>
    <dbReference type="NCBI Taxonomy" id="1742264"/>
    <lineage>
        <taxon>Bacteria</taxon>
        <taxon>Pseudomonadati</taxon>
        <taxon>Bacteroidota</taxon>
        <taxon>Sphingobacteriia</taxon>
        <taxon>Sphingobacteriales</taxon>
        <taxon>Sphingobacteriaceae</taxon>
        <taxon>Sphingobacterium</taxon>
    </lineage>
</organism>
<evidence type="ECO:0000256" key="1">
    <source>
        <dbReference type="ARBA" id="ARBA00004571"/>
    </source>
</evidence>
<comment type="subcellular location">
    <subcellularLocation>
        <location evidence="1 8">Cell outer membrane</location>
        <topology evidence="1 8">Multi-pass membrane protein</topology>
    </subcellularLocation>
</comment>
<dbReference type="InterPro" id="IPR000531">
    <property type="entry name" value="Beta-barrel_TonB"/>
</dbReference>
<dbReference type="InterPro" id="IPR023996">
    <property type="entry name" value="TonB-dep_OMP_SusC/RagA"/>
</dbReference>
<evidence type="ECO:0000313" key="13">
    <source>
        <dbReference type="EMBL" id="MBD1422038.1"/>
    </source>
</evidence>
<evidence type="ECO:0000256" key="6">
    <source>
        <dbReference type="ARBA" id="ARBA00023136"/>
    </source>
</evidence>
<keyword evidence="2 8" id="KW-0813">Transport</keyword>
<evidence type="ECO:0000256" key="3">
    <source>
        <dbReference type="ARBA" id="ARBA00022452"/>
    </source>
</evidence>
<dbReference type="NCBIfam" id="TIGR04057">
    <property type="entry name" value="SusC_RagA_signa"/>
    <property type="match status" value="1"/>
</dbReference>
<dbReference type="SUPFAM" id="SSF56935">
    <property type="entry name" value="Porins"/>
    <property type="match status" value="1"/>
</dbReference>
<evidence type="ECO:0000256" key="7">
    <source>
        <dbReference type="ARBA" id="ARBA00023237"/>
    </source>
</evidence>
<evidence type="ECO:0000256" key="4">
    <source>
        <dbReference type="ARBA" id="ARBA00022692"/>
    </source>
</evidence>
<gene>
    <name evidence="13" type="ORF">H8B21_10695</name>
</gene>
<dbReference type="Gene3D" id="2.40.170.20">
    <property type="entry name" value="TonB-dependent receptor, beta-barrel domain"/>
    <property type="match status" value="1"/>
</dbReference>
<dbReference type="Pfam" id="PF07715">
    <property type="entry name" value="Plug"/>
    <property type="match status" value="1"/>
</dbReference>
<feature type="signal peptide" evidence="10">
    <location>
        <begin position="1"/>
        <end position="19"/>
    </location>
</feature>